<dbReference type="RefSeq" id="WP_248910353.1">
    <property type="nucleotide sequence ID" value="NZ_CP109982.1"/>
</dbReference>
<reference evidence="1 2" key="1">
    <citation type="journal article" date="2019" name="Int. J. Syst. Evol. Microbiol.">
        <title>The Global Catalogue of Microorganisms (GCM) 10K type strain sequencing project: providing services to taxonomists for standard genome sequencing and annotation.</title>
        <authorList>
            <consortium name="The Broad Institute Genomics Platform"/>
            <consortium name="The Broad Institute Genome Sequencing Center for Infectious Disease"/>
            <person name="Wu L."/>
            <person name="Ma J."/>
        </authorList>
    </citation>
    <scope>NUCLEOTIDE SEQUENCE [LARGE SCALE GENOMIC DNA]</scope>
    <source>
        <strain evidence="1 2">RDMS1</strain>
    </source>
</reference>
<dbReference type="Proteomes" id="UP001596417">
    <property type="component" value="Unassembled WGS sequence"/>
</dbReference>
<gene>
    <name evidence="1" type="ORF">ACFQL7_26820</name>
</gene>
<keyword evidence="2" id="KW-1185">Reference proteome</keyword>
<evidence type="ECO:0000313" key="2">
    <source>
        <dbReference type="Proteomes" id="UP001596417"/>
    </source>
</evidence>
<evidence type="ECO:0000313" key="1">
    <source>
        <dbReference type="EMBL" id="MFC7193027.1"/>
    </source>
</evidence>
<dbReference type="EMBL" id="JBHTAX010000006">
    <property type="protein sequence ID" value="MFC7193027.1"/>
    <property type="molecule type" value="Genomic_DNA"/>
</dbReference>
<name>A0ABD5YVW9_9EURY</name>
<dbReference type="GeneID" id="76202721"/>
<organism evidence="1 2">
    <name type="scientific">Halocatena marina</name>
    <dbReference type="NCBI Taxonomy" id="2934937"/>
    <lineage>
        <taxon>Archaea</taxon>
        <taxon>Methanobacteriati</taxon>
        <taxon>Methanobacteriota</taxon>
        <taxon>Stenosarchaea group</taxon>
        <taxon>Halobacteria</taxon>
        <taxon>Halobacteriales</taxon>
        <taxon>Natronomonadaceae</taxon>
        <taxon>Halocatena</taxon>
    </lineage>
</organism>
<proteinExistence type="predicted"/>
<comment type="caution">
    <text evidence="1">The sequence shown here is derived from an EMBL/GenBank/DDBJ whole genome shotgun (WGS) entry which is preliminary data.</text>
</comment>
<accession>A0ABD5YVW9</accession>
<protein>
    <submittedName>
        <fullName evidence="1">Uncharacterized protein</fullName>
    </submittedName>
</protein>
<dbReference type="AlphaFoldDB" id="A0ABD5YVW9"/>
<sequence>MKRHGSRWNGELNLSWIGIGSDERKQLGALVGESGTISFRQRFKWFDEQGSPIVVPLNVPESGDEAVD</sequence>